<dbReference type="SUPFAM" id="SSF52540">
    <property type="entry name" value="P-loop containing nucleoside triphosphate hydrolases"/>
    <property type="match status" value="1"/>
</dbReference>
<dbReference type="AlphaFoldDB" id="A0A8B5VTQ1"/>
<dbReference type="RefSeq" id="WP_144204638.1">
    <property type="nucleotide sequence ID" value="NZ_CABHNH010000034.1"/>
</dbReference>
<gene>
    <name evidence="4" type="ORF">AUF17_16580</name>
</gene>
<dbReference type="PANTHER" id="PTHR43582">
    <property type="entry name" value="LINEARMYCIN RESISTANCE ATP-BINDING PROTEIN LNRL"/>
    <property type="match status" value="1"/>
</dbReference>
<sequence>MTNLIEVKHLEKSYQKKQVIHDISFSIRKGEILCFLGPNGAAKSTTINILCGALSYDQGEILFRNEKIDKNLSSYKEHLGIVPQELALYEDLSAENNIQFFASLYGLKGQNLKDGVDFALKSVGLTEHRKEKVKTFSGGMKRRLNIACAIAHEPELLVMDEPTVGIDPQSRNHILEAIKKMRQQGMTILYTTHYMEEVEEIATRIIIMDHGRIIAEGTKQSLKDRKEERKISIQLTDSSKLSLRELYQVEGIIKVEHEKNELVITAIKGVENLDAVITKLIQQNQKIQHVMIEADNLETVFLDLTGRSLRDAR</sequence>
<evidence type="ECO:0000256" key="2">
    <source>
        <dbReference type="ARBA" id="ARBA00022840"/>
    </source>
</evidence>
<dbReference type="GO" id="GO:0005524">
    <property type="term" value="F:ATP binding"/>
    <property type="evidence" value="ECO:0007669"/>
    <property type="project" value="UniProtKB-KW"/>
</dbReference>
<dbReference type="PROSITE" id="PS50893">
    <property type="entry name" value="ABC_TRANSPORTER_2"/>
    <property type="match status" value="1"/>
</dbReference>
<evidence type="ECO:0000313" key="5">
    <source>
        <dbReference type="Proteomes" id="UP000316316"/>
    </source>
</evidence>
<dbReference type="PANTHER" id="PTHR43582:SF2">
    <property type="entry name" value="LINEARMYCIN RESISTANCE ATP-BINDING PROTEIN LNRL"/>
    <property type="match status" value="1"/>
</dbReference>
<organism evidence="4 5">
    <name type="scientific">Enterococcus avium</name>
    <name type="common">Streptococcus avium</name>
    <dbReference type="NCBI Taxonomy" id="33945"/>
    <lineage>
        <taxon>Bacteria</taxon>
        <taxon>Bacillati</taxon>
        <taxon>Bacillota</taxon>
        <taxon>Bacilli</taxon>
        <taxon>Lactobacillales</taxon>
        <taxon>Enterococcaceae</taxon>
        <taxon>Enterococcus</taxon>
    </lineage>
</organism>
<dbReference type="GO" id="GO:0016887">
    <property type="term" value="F:ATP hydrolysis activity"/>
    <property type="evidence" value="ECO:0007669"/>
    <property type="project" value="InterPro"/>
</dbReference>
<dbReference type="Gene3D" id="3.40.50.300">
    <property type="entry name" value="P-loop containing nucleotide triphosphate hydrolases"/>
    <property type="match status" value="1"/>
</dbReference>
<dbReference type="InterPro" id="IPR017871">
    <property type="entry name" value="ABC_transporter-like_CS"/>
</dbReference>
<evidence type="ECO:0000259" key="3">
    <source>
        <dbReference type="PROSITE" id="PS50893"/>
    </source>
</evidence>
<protein>
    <submittedName>
        <fullName evidence="4">Export ABC transporter ATP-binding protein</fullName>
    </submittedName>
</protein>
<dbReference type="SMART" id="SM00382">
    <property type="entry name" value="AAA"/>
    <property type="match status" value="1"/>
</dbReference>
<dbReference type="Proteomes" id="UP000316316">
    <property type="component" value="Unassembled WGS sequence"/>
</dbReference>
<dbReference type="PROSITE" id="PS00211">
    <property type="entry name" value="ABC_TRANSPORTER_1"/>
    <property type="match status" value="1"/>
</dbReference>
<dbReference type="InterPro" id="IPR003439">
    <property type="entry name" value="ABC_transporter-like_ATP-bd"/>
</dbReference>
<accession>A0A8B5VTQ1</accession>
<dbReference type="InterPro" id="IPR003593">
    <property type="entry name" value="AAA+_ATPase"/>
</dbReference>
<dbReference type="Pfam" id="PF00005">
    <property type="entry name" value="ABC_tran"/>
    <property type="match status" value="1"/>
</dbReference>
<dbReference type="InterPro" id="IPR027417">
    <property type="entry name" value="P-loop_NTPase"/>
</dbReference>
<keyword evidence="2 4" id="KW-0067">ATP-binding</keyword>
<evidence type="ECO:0000256" key="1">
    <source>
        <dbReference type="ARBA" id="ARBA00022741"/>
    </source>
</evidence>
<reference evidence="4 5" key="1">
    <citation type="submission" date="2017-10" db="EMBL/GenBank/DDBJ databases">
        <title>FDA dAtabase for Regulatory Grade micrObial Sequences (FDA-ARGOS): Supporting development and validation of Infectious Disease Dx tests.</title>
        <authorList>
            <person name="Campos J."/>
            <person name="Goldberg B."/>
            <person name="Tallon L.J."/>
            <person name="Sadzewicz L."/>
            <person name="Sengamalay N."/>
            <person name="Ott S."/>
            <person name="Godinez A."/>
            <person name="Nagaraj S."/>
            <person name="Vyas G."/>
            <person name="Aluvathingal J."/>
            <person name="Nadendla S."/>
            <person name="Geyer C."/>
            <person name="Nandy P."/>
            <person name="Hobson J."/>
            <person name="Sichtig H."/>
        </authorList>
    </citation>
    <scope>NUCLEOTIDE SEQUENCE [LARGE SCALE GENOMIC DNA]</scope>
    <source>
        <strain evidence="4 5">FDAARGOS_185</strain>
    </source>
</reference>
<name>A0A8B5VTQ1_ENTAV</name>
<dbReference type="EMBL" id="PDXQ01000002">
    <property type="protein sequence ID" value="TRZ28337.1"/>
    <property type="molecule type" value="Genomic_DNA"/>
</dbReference>
<evidence type="ECO:0000313" key="4">
    <source>
        <dbReference type="EMBL" id="TRZ28337.1"/>
    </source>
</evidence>
<feature type="domain" description="ABC transporter" evidence="3">
    <location>
        <begin position="5"/>
        <end position="235"/>
    </location>
</feature>
<keyword evidence="1" id="KW-0547">Nucleotide-binding</keyword>
<proteinExistence type="predicted"/>
<comment type="caution">
    <text evidence="4">The sequence shown here is derived from an EMBL/GenBank/DDBJ whole genome shotgun (WGS) entry which is preliminary data.</text>
</comment>